<reference evidence="5 6" key="1">
    <citation type="submission" date="2018-04" db="EMBL/GenBank/DDBJ databases">
        <title>Genomic Encyclopedia of Type Strains, Phase III (KMG-III): the genomes of soil and plant-associated and newly described type strains.</title>
        <authorList>
            <person name="Whitman W."/>
        </authorList>
    </citation>
    <scope>NUCLEOTIDE SEQUENCE [LARGE SCALE GENOMIC DNA]</scope>
    <source>
        <strain evidence="5 6">MA-olki</strain>
    </source>
</reference>
<dbReference type="InterPro" id="IPR006035">
    <property type="entry name" value="Ureohydrolase"/>
</dbReference>
<dbReference type="RefSeq" id="WP_107952747.1">
    <property type="nucleotide sequence ID" value="NZ_QAYE01000002.1"/>
</dbReference>
<keyword evidence="1" id="KW-0479">Metal-binding</keyword>
<comment type="caution">
    <text evidence="5">The sequence shown here is derived from an EMBL/GenBank/DDBJ whole genome shotgun (WGS) entry which is preliminary data.</text>
</comment>
<evidence type="ECO:0000256" key="1">
    <source>
        <dbReference type="ARBA" id="ARBA00022723"/>
    </source>
</evidence>
<dbReference type="AlphaFoldDB" id="A0A2T5U8T0"/>
<gene>
    <name evidence="5" type="ORF">C8J25_1024</name>
</gene>
<protein>
    <submittedName>
        <fullName evidence="5">Arginase</fullName>
    </submittedName>
</protein>
<dbReference type="GeneID" id="91005042"/>
<proteinExistence type="inferred from homology"/>
<dbReference type="GO" id="GO:0004053">
    <property type="term" value="F:arginase activity"/>
    <property type="evidence" value="ECO:0007669"/>
    <property type="project" value="TreeGrafter"/>
</dbReference>
<dbReference type="PROSITE" id="PS51409">
    <property type="entry name" value="ARGINASE_2"/>
    <property type="match status" value="1"/>
</dbReference>
<evidence type="ECO:0000313" key="5">
    <source>
        <dbReference type="EMBL" id="PTW47915.1"/>
    </source>
</evidence>
<name>A0A2T5U8T0_9SPHN</name>
<dbReference type="OrthoDB" id="9788689at2"/>
<dbReference type="Pfam" id="PF00491">
    <property type="entry name" value="Arginase"/>
    <property type="match status" value="1"/>
</dbReference>
<dbReference type="PANTHER" id="PTHR43782:SF3">
    <property type="entry name" value="ARGINASE"/>
    <property type="match status" value="1"/>
</dbReference>
<comment type="similarity">
    <text evidence="4">Belongs to the arginase family.</text>
</comment>
<evidence type="ECO:0000313" key="6">
    <source>
        <dbReference type="Proteomes" id="UP000244013"/>
    </source>
</evidence>
<evidence type="ECO:0000256" key="4">
    <source>
        <dbReference type="PROSITE-ProRule" id="PRU00742"/>
    </source>
</evidence>
<dbReference type="SUPFAM" id="SSF52768">
    <property type="entry name" value="Arginase/deacetylase"/>
    <property type="match status" value="1"/>
</dbReference>
<dbReference type="PANTHER" id="PTHR43782">
    <property type="entry name" value="ARGINASE"/>
    <property type="match status" value="1"/>
</dbReference>
<accession>A0A2T5U8T0</accession>
<dbReference type="EMBL" id="QAYE01000002">
    <property type="protein sequence ID" value="PTW47915.1"/>
    <property type="molecule type" value="Genomic_DNA"/>
</dbReference>
<keyword evidence="3" id="KW-0464">Manganese</keyword>
<sequence length="300" mass="32493">MTSSASTTLRLLFPQWQGGNNPAYHFGSELLNWLAPTATGPVEHVPVARPDDVLLSSENGIVARSALLSQARNARRLIDKHRPDRLVVLGGDCLVDLAPFAYLNERYDGELAILWVDTHPDVITPSEAEHGHTMVLGNLLGEGDAQFTAEVSRPVKPGNVMFAGRRETSDDFPAIKAKENELIDRLGLRTAGPEALASTSAPVLDWLQSTGAKHLAIHFDLDALDPTLFRSLLFSNPDPAVPSVDTYPSGRMTMQQIVRLLADVSGVVDIVGLGITEHLPWDSLALHRMLAQLPLIGTPG</sequence>
<dbReference type="Proteomes" id="UP000244013">
    <property type="component" value="Unassembled WGS sequence"/>
</dbReference>
<evidence type="ECO:0000256" key="2">
    <source>
        <dbReference type="ARBA" id="ARBA00022801"/>
    </source>
</evidence>
<evidence type="ECO:0000256" key="3">
    <source>
        <dbReference type="ARBA" id="ARBA00023211"/>
    </source>
</evidence>
<dbReference type="GO" id="GO:0005829">
    <property type="term" value="C:cytosol"/>
    <property type="evidence" value="ECO:0007669"/>
    <property type="project" value="TreeGrafter"/>
</dbReference>
<dbReference type="InterPro" id="IPR023696">
    <property type="entry name" value="Ureohydrolase_dom_sf"/>
</dbReference>
<organism evidence="5 6">
    <name type="scientific">Sphingomonas faeni</name>
    <dbReference type="NCBI Taxonomy" id="185950"/>
    <lineage>
        <taxon>Bacteria</taxon>
        <taxon>Pseudomonadati</taxon>
        <taxon>Pseudomonadota</taxon>
        <taxon>Alphaproteobacteria</taxon>
        <taxon>Sphingomonadales</taxon>
        <taxon>Sphingomonadaceae</taxon>
        <taxon>Sphingomonas</taxon>
    </lineage>
</organism>
<dbReference type="GO" id="GO:0030145">
    <property type="term" value="F:manganese ion binding"/>
    <property type="evidence" value="ECO:0007669"/>
    <property type="project" value="TreeGrafter"/>
</dbReference>
<dbReference type="CDD" id="cd09999">
    <property type="entry name" value="Arginase-like_1"/>
    <property type="match status" value="1"/>
</dbReference>
<keyword evidence="2" id="KW-0378">Hydrolase</keyword>
<dbReference type="Gene3D" id="3.40.800.10">
    <property type="entry name" value="Ureohydrolase domain"/>
    <property type="match status" value="1"/>
</dbReference>